<dbReference type="STRING" id="395961.Cyan7425_2211"/>
<name>B8HVC0_CYAP4</name>
<evidence type="ECO:0008006" key="2">
    <source>
        <dbReference type="Google" id="ProtNLM"/>
    </source>
</evidence>
<dbReference type="InterPro" id="IPR011009">
    <property type="entry name" value="Kinase-like_dom_sf"/>
</dbReference>
<organism evidence="1">
    <name type="scientific">Cyanothece sp. (strain PCC 7425 / ATCC 29141)</name>
    <dbReference type="NCBI Taxonomy" id="395961"/>
    <lineage>
        <taxon>Bacteria</taxon>
        <taxon>Bacillati</taxon>
        <taxon>Cyanobacteriota</taxon>
        <taxon>Cyanophyceae</taxon>
        <taxon>Gomontiellales</taxon>
        <taxon>Cyanothecaceae</taxon>
        <taxon>Cyanothece</taxon>
    </lineage>
</organism>
<dbReference type="OrthoDB" id="5782056at2"/>
<dbReference type="Gene3D" id="1.10.510.10">
    <property type="entry name" value="Transferase(Phosphotransferase) domain 1"/>
    <property type="match status" value="1"/>
</dbReference>
<gene>
    <name evidence="1" type="ordered locus">Cyan7425_2211</name>
</gene>
<sequence>MDVYVNGKRIRLQSRSVIGSGGEAEVYRINQNQVLKLFKSPQHPDFQSNPIAQQAASDRLLEHQQKLPQFPRNLPATIVQPQSLVTDKQGQQILGYTMPYLADVEVLFKWGDRSCQQRGITPQQVVQLFLSLHDSVDQLHQASVVIGDFNDLNVLVKATTAYLIDADSFQYGRFVCSMFTATFVDPLLCDPTADRLQLQQPHNPNSDWYAFTVMLMQCLLFVSPYGGIYRPPHSSQRISPDRRPLQRITVFHPQVRYPKPALPYGRLPDQLLHYFQRVFEHDRRGVFPRSLLETLTWTTCTQCGQEHARPTCPDCTQPSPTTQVTVSRGSVIATRVFQTRGIILTSVLTGSKLQWLYHDQNSFRREDGSIVLSGELQPQLQFHLCPTTTIVTKPGQMMVLTPGRSAQAVHAETVASNGDRYVWTTKGQLLRQGNLGPEAIGEVLEHQTRFWLGPQFGFGFYHAGELRVAFVFDRRRSGINDRVKLPPFNGQLIDAICHFGRDRCWLLLAIQRQAQRVHACTVFNSVGQMLATAEAIAGDGSWLGSLQGKGAAGDCLFAATDEGLVRVELANSDLQLTKTFPDTEPFVDSHCQIFASPAGLYVVHQQAIHLLKLI</sequence>
<evidence type="ECO:0000313" key="1">
    <source>
        <dbReference type="EMBL" id="ACL44572.1"/>
    </source>
</evidence>
<reference evidence="1" key="1">
    <citation type="submission" date="2009-01" db="EMBL/GenBank/DDBJ databases">
        <title>Complete sequence of chromosome Cyanothece sp. PCC 7425.</title>
        <authorList>
            <consortium name="US DOE Joint Genome Institute"/>
            <person name="Lucas S."/>
            <person name="Copeland A."/>
            <person name="Lapidus A."/>
            <person name="Glavina del Rio T."/>
            <person name="Dalin E."/>
            <person name="Tice H."/>
            <person name="Bruce D."/>
            <person name="Goodwin L."/>
            <person name="Pitluck S."/>
            <person name="Sims D."/>
            <person name="Meineke L."/>
            <person name="Brettin T."/>
            <person name="Detter J.C."/>
            <person name="Han C."/>
            <person name="Larimer F."/>
            <person name="Land M."/>
            <person name="Hauser L."/>
            <person name="Kyrpides N."/>
            <person name="Ovchinnikova G."/>
            <person name="Liberton M."/>
            <person name="Stoeckel J."/>
            <person name="Banerjee A."/>
            <person name="Singh A."/>
            <person name="Page L."/>
            <person name="Sato H."/>
            <person name="Zhao L."/>
            <person name="Sherman L."/>
            <person name="Pakrasi H."/>
            <person name="Richardson P."/>
        </authorList>
    </citation>
    <scope>NUCLEOTIDE SEQUENCE</scope>
    <source>
        <strain evidence="1">PCC 7425</strain>
    </source>
</reference>
<proteinExistence type="predicted"/>
<accession>B8HVC0</accession>
<dbReference type="AlphaFoldDB" id="B8HVC0"/>
<dbReference type="eggNOG" id="COG4248">
    <property type="taxonomic scope" value="Bacteria"/>
</dbReference>
<dbReference type="HOGENOM" id="CLU_438464_0_0_3"/>
<protein>
    <recommendedName>
        <fullName evidence="2">Protein kinase domain-containing protein</fullName>
    </recommendedName>
</protein>
<dbReference type="SUPFAM" id="SSF56112">
    <property type="entry name" value="Protein kinase-like (PK-like)"/>
    <property type="match status" value="1"/>
</dbReference>
<dbReference type="KEGG" id="cyn:Cyan7425_2211"/>
<dbReference type="EMBL" id="CP001344">
    <property type="protein sequence ID" value="ACL44572.1"/>
    <property type="molecule type" value="Genomic_DNA"/>
</dbReference>